<dbReference type="AlphaFoldDB" id="A0A3Q2Z4Y9"/>
<dbReference type="Ensembl" id="ENSHCOT00000020338.1">
    <property type="protein sequence ID" value="ENSHCOP00000025794.1"/>
    <property type="gene ID" value="ENSHCOG00000016212.1"/>
</dbReference>
<dbReference type="OMA" id="ISATCCG"/>
<evidence type="ECO:0000256" key="1">
    <source>
        <dbReference type="SAM" id="SignalP"/>
    </source>
</evidence>
<dbReference type="Proteomes" id="UP000264820">
    <property type="component" value="Unplaced"/>
</dbReference>
<dbReference type="Gene3D" id="2.10.60.10">
    <property type="entry name" value="CD59"/>
    <property type="match status" value="1"/>
</dbReference>
<sequence>MKCVLVALLVFVIVSQGEALKCHCGGQYNCPGNEETCDADQIYCVSFTFSDGRYPSVVRGCSSFSDCRRLDSPGISTSSCCFSDLCNF</sequence>
<feature type="signal peptide" evidence="1">
    <location>
        <begin position="1"/>
        <end position="19"/>
    </location>
</feature>
<evidence type="ECO:0000313" key="3">
    <source>
        <dbReference type="Ensembl" id="ENSHCOP00000025794.1"/>
    </source>
</evidence>
<feature type="domain" description="Snake toxin/toxin-like" evidence="2">
    <location>
        <begin position="20"/>
        <end position="87"/>
    </location>
</feature>
<keyword evidence="4" id="KW-1185">Reference proteome</keyword>
<name>A0A3Q2Z4Y9_HIPCM</name>
<evidence type="ECO:0000259" key="2">
    <source>
        <dbReference type="Pfam" id="PF00087"/>
    </source>
</evidence>
<dbReference type="InterPro" id="IPR035076">
    <property type="entry name" value="Toxin/TOLIP"/>
</dbReference>
<keyword evidence="1" id="KW-0732">Signal</keyword>
<dbReference type="InterPro" id="IPR045860">
    <property type="entry name" value="Snake_toxin-like_sf"/>
</dbReference>
<dbReference type="Pfam" id="PF00087">
    <property type="entry name" value="Toxin_TOLIP"/>
    <property type="match status" value="1"/>
</dbReference>
<proteinExistence type="predicted"/>
<reference evidence="3" key="1">
    <citation type="submission" date="2025-08" db="UniProtKB">
        <authorList>
            <consortium name="Ensembl"/>
        </authorList>
    </citation>
    <scope>IDENTIFICATION</scope>
</reference>
<dbReference type="GeneTree" id="ENSGT01150000287865"/>
<organism evidence="3 4">
    <name type="scientific">Hippocampus comes</name>
    <name type="common">Tiger tail seahorse</name>
    <dbReference type="NCBI Taxonomy" id="109280"/>
    <lineage>
        <taxon>Eukaryota</taxon>
        <taxon>Metazoa</taxon>
        <taxon>Chordata</taxon>
        <taxon>Craniata</taxon>
        <taxon>Vertebrata</taxon>
        <taxon>Euteleostomi</taxon>
        <taxon>Actinopterygii</taxon>
        <taxon>Neopterygii</taxon>
        <taxon>Teleostei</taxon>
        <taxon>Neoteleostei</taxon>
        <taxon>Acanthomorphata</taxon>
        <taxon>Syngnathiaria</taxon>
        <taxon>Syngnathiformes</taxon>
        <taxon>Syngnathoidei</taxon>
        <taxon>Syngnathidae</taxon>
        <taxon>Hippocampus</taxon>
    </lineage>
</organism>
<feature type="chain" id="PRO_5018730184" description="Snake toxin/toxin-like domain-containing protein" evidence="1">
    <location>
        <begin position="20"/>
        <end position="88"/>
    </location>
</feature>
<reference evidence="3" key="2">
    <citation type="submission" date="2025-09" db="UniProtKB">
        <authorList>
            <consortium name="Ensembl"/>
        </authorList>
    </citation>
    <scope>IDENTIFICATION</scope>
</reference>
<dbReference type="SUPFAM" id="SSF57302">
    <property type="entry name" value="Snake toxin-like"/>
    <property type="match status" value="1"/>
</dbReference>
<accession>A0A3Q2Z4Y9</accession>
<evidence type="ECO:0000313" key="4">
    <source>
        <dbReference type="Proteomes" id="UP000264820"/>
    </source>
</evidence>
<protein>
    <recommendedName>
        <fullName evidence="2">Snake toxin/toxin-like domain-containing protein</fullName>
    </recommendedName>
</protein>